<evidence type="ECO:0000256" key="7">
    <source>
        <dbReference type="ARBA" id="ARBA00022967"/>
    </source>
</evidence>
<name>A0A1E8Q7Y4_9MYCO</name>
<dbReference type="GO" id="GO:0005524">
    <property type="term" value="F:ATP binding"/>
    <property type="evidence" value="ECO:0007669"/>
    <property type="project" value="UniProtKB-KW"/>
</dbReference>
<evidence type="ECO:0000256" key="3">
    <source>
        <dbReference type="ARBA" id="ARBA00022723"/>
    </source>
</evidence>
<gene>
    <name evidence="8" type="ORF">BEL07_06545</name>
</gene>
<comment type="similarity">
    <text evidence="2">Belongs to the cation transport ATPase (P-type) (TC 3.A.3) family. Type IB subfamily.</text>
</comment>
<proteinExistence type="inferred from homology"/>
<dbReference type="AlphaFoldDB" id="A0A1E8Q7Y4"/>
<dbReference type="Proteomes" id="UP000178953">
    <property type="component" value="Unassembled WGS sequence"/>
</dbReference>
<dbReference type="GO" id="GO:0016020">
    <property type="term" value="C:membrane"/>
    <property type="evidence" value="ECO:0007669"/>
    <property type="project" value="UniProtKB-SubCell"/>
</dbReference>
<accession>A0A1E8Q7Y4</accession>
<keyword evidence="5" id="KW-0067">ATP-binding</keyword>
<evidence type="ECO:0000256" key="6">
    <source>
        <dbReference type="ARBA" id="ARBA00022842"/>
    </source>
</evidence>
<keyword evidence="9" id="KW-1185">Reference proteome</keyword>
<evidence type="ECO:0000313" key="8">
    <source>
        <dbReference type="EMBL" id="OFJ54597.1"/>
    </source>
</evidence>
<dbReference type="PANTHER" id="PTHR43079:SF1">
    <property type="entry name" value="CADMIUM_ZINC-TRANSPORTING ATPASE HMA1, CHLOROPLASTIC-RELATED"/>
    <property type="match status" value="1"/>
</dbReference>
<sequence>MLLHGASAVYQASESLPVEPDGRDGVFAGASNATGTLQLRVTRTVADTVIAVAMVADASASKALTQLFIEEAEQRYSVGMVIATIALLRVPLMLGADLQTTLLRATSSMIARLTASAR</sequence>
<protein>
    <submittedName>
        <fullName evidence="8">Uncharacterized protein</fullName>
    </submittedName>
</protein>
<evidence type="ECO:0000256" key="1">
    <source>
        <dbReference type="ARBA" id="ARBA00004141"/>
    </source>
</evidence>
<evidence type="ECO:0000256" key="5">
    <source>
        <dbReference type="ARBA" id="ARBA00022840"/>
    </source>
</evidence>
<organism evidence="8 9">
    <name type="scientific">Mycolicibacterium grossiae</name>
    <dbReference type="NCBI Taxonomy" id="1552759"/>
    <lineage>
        <taxon>Bacteria</taxon>
        <taxon>Bacillati</taxon>
        <taxon>Actinomycetota</taxon>
        <taxon>Actinomycetes</taxon>
        <taxon>Mycobacteriales</taxon>
        <taxon>Mycobacteriaceae</taxon>
        <taxon>Mycolicibacterium</taxon>
    </lineage>
</organism>
<dbReference type="GO" id="GO:0046872">
    <property type="term" value="F:metal ion binding"/>
    <property type="evidence" value="ECO:0007669"/>
    <property type="project" value="UniProtKB-KW"/>
</dbReference>
<dbReference type="EMBL" id="MCHX01000011">
    <property type="protein sequence ID" value="OFJ54597.1"/>
    <property type="molecule type" value="Genomic_DNA"/>
</dbReference>
<dbReference type="PANTHER" id="PTHR43079">
    <property type="entry name" value="PROBABLE CADMIUM/ZINC-TRANSPORTING ATPASE HMA1"/>
    <property type="match status" value="1"/>
</dbReference>
<keyword evidence="6" id="KW-0460">Magnesium</keyword>
<comment type="subcellular location">
    <subcellularLocation>
        <location evidence="1">Membrane</location>
        <topology evidence="1">Multi-pass membrane protein</topology>
    </subcellularLocation>
</comment>
<evidence type="ECO:0000256" key="4">
    <source>
        <dbReference type="ARBA" id="ARBA00022741"/>
    </source>
</evidence>
<keyword evidence="7" id="KW-1278">Translocase</keyword>
<keyword evidence="4" id="KW-0547">Nucleotide-binding</keyword>
<reference evidence="8 9" key="1">
    <citation type="submission" date="2016-09" db="EMBL/GenBank/DDBJ databases">
        <title>genome sequence of Mycobacterium sp. 739 SCH.</title>
        <authorList>
            <person name="Greninger A.L."/>
            <person name="Qin X."/>
            <person name="Jerome K."/>
            <person name="Vora S."/>
            <person name="Quinn K."/>
        </authorList>
    </citation>
    <scope>NUCLEOTIDE SEQUENCE [LARGE SCALE GENOMIC DNA]</scope>
    <source>
        <strain evidence="8 9">SCH</strain>
    </source>
</reference>
<comment type="caution">
    <text evidence="8">The sequence shown here is derived from an EMBL/GenBank/DDBJ whole genome shotgun (WGS) entry which is preliminary data.</text>
</comment>
<dbReference type="RefSeq" id="WP_070352286.1">
    <property type="nucleotide sequence ID" value="NZ_CP043474.1"/>
</dbReference>
<evidence type="ECO:0000256" key="2">
    <source>
        <dbReference type="ARBA" id="ARBA00006024"/>
    </source>
</evidence>
<keyword evidence="3" id="KW-0479">Metal-binding</keyword>
<dbReference type="InterPro" id="IPR051949">
    <property type="entry name" value="Cation_Transport_ATPase"/>
</dbReference>
<evidence type="ECO:0000313" key="9">
    <source>
        <dbReference type="Proteomes" id="UP000178953"/>
    </source>
</evidence>